<comment type="caution">
    <text evidence="2">The sequence shown here is derived from an EMBL/GenBank/DDBJ whole genome shotgun (WGS) entry which is preliminary data.</text>
</comment>
<keyword evidence="1" id="KW-0732">Signal</keyword>
<keyword evidence="3" id="KW-1185">Reference proteome</keyword>
<organism evidence="2 3">
    <name type="scientific">Mesorhizobium zhangyense</name>
    <dbReference type="NCBI Taxonomy" id="1776730"/>
    <lineage>
        <taxon>Bacteria</taxon>
        <taxon>Pseudomonadati</taxon>
        <taxon>Pseudomonadota</taxon>
        <taxon>Alphaproteobacteria</taxon>
        <taxon>Hyphomicrobiales</taxon>
        <taxon>Phyllobacteriaceae</taxon>
        <taxon>Mesorhizobium</taxon>
    </lineage>
</organism>
<proteinExistence type="predicted"/>
<evidence type="ECO:0000256" key="1">
    <source>
        <dbReference type="SAM" id="SignalP"/>
    </source>
</evidence>
<protein>
    <recommendedName>
        <fullName evidence="4">HEAT repeat domain-containing protein</fullName>
    </recommendedName>
</protein>
<feature type="chain" id="PRO_5028975240" description="HEAT repeat domain-containing protein" evidence="1">
    <location>
        <begin position="17"/>
        <end position="406"/>
    </location>
</feature>
<dbReference type="SUPFAM" id="SSF48371">
    <property type="entry name" value="ARM repeat"/>
    <property type="match status" value="1"/>
</dbReference>
<reference evidence="2 3" key="1">
    <citation type="submission" date="2020-02" db="EMBL/GenBank/DDBJ databases">
        <title>Genome sequence of the type strain CGMCC 1.15528 of Mesorhizobium zhangyense.</title>
        <authorList>
            <person name="Gao J."/>
            <person name="Sun J."/>
        </authorList>
    </citation>
    <scope>NUCLEOTIDE SEQUENCE [LARGE SCALE GENOMIC DNA]</scope>
    <source>
        <strain evidence="2 3">CGMCC 1.15528</strain>
    </source>
</reference>
<dbReference type="Gene3D" id="1.25.10.10">
    <property type="entry name" value="Leucine-rich Repeat Variant"/>
    <property type="match status" value="2"/>
</dbReference>
<dbReference type="EMBL" id="JAAKZG010000035">
    <property type="protein sequence ID" value="NGN45300.1"/>
    <property type="molecule type" value="Genomic_DNA"/>
</dbReference>
<dbReference type="InterPro" id="IPR016024">
    <property type="entry name" value="ARM-type_fold"/>
</dbReference>
<dbReference type="AlphaFoldDB" id="A0A7C9RBY1"/>
<dbReference type="Proteomes" id="UP000481252">
    <property type="component" value="Unassembled WGS sequence"/>
</dbReference>
<sequence length="406" mass="43184">MLVSAALCLLATSALSQQNENADATALWKSLSTRDFATDVDADQAIRAFVGHGEKAIAVLAAALPEAREDDEFIDITYFTAIILSQGRVPGGSPVSLSLQMIGQLAALFGRSDNQQLRANLVNIAGMLGPDAAPMIDGLMTTLRNASDPGMRASTQYALGAVGGAILPVLYAELRHGKDERLLGDITQILRGSTLPDDIVTRIEALLQSGNAEVREQAIKALRDLGIDSRRLSQAAAANLATAETDQKHLMAASKLVALKGPADIDVPALDDALVAFDDTRRSSERVEIARYLALAGPRGLTALAKTTKAARSQEERSDLVFALGIFAAAEPAVIEALIVSAFHSDDERTRQSAMMGLIRVGDPAVPAIEDAMNRWPDPDYRRHLEMALAAIRAAGRSDTPNETGK</sequence>
<evidence type="ECO:0000313" key="2">
    <source>
        <dbReference type="EMBL" id="NGN45300.1"/>
    </source>
</evidence>
<evidence type="ECO:0008006" key="4">
    <source>
        <dbReference type="Google" id="ProtNLM"/>
    </source>
</evidence>
<accession>A0A7C9RBY1</accession>
<gene>
    <name evidence="2" type="ORF">G6N74_30065</name>
</gene>
<evidence type="ECO:0000313" key="3">
    <source>
        <dbReference type="Proteomes" id="UP000481252"/>
    </source>
</evidence>
<name>A0A7C9RBY1_9HYPH</name>
<feature type="signal peptide" evidence="1">
    <location>
        <begin position="1"/>
        <end position="16"/>
    </location>
</feature>
<dbReference type="InterPro" id="IPR011989">
    <property type="entry name" value="ARM-like"/>
</dbReference>